<keyword evidence="4" id="KW-0233">DNA recombination</keyword>
<dbReference type="GO" id="GO:0015074">
    <property type="term" value="P:DNA integration"/>
    <property type="evidence" value="ECO:0007669"/>
    <property type="project" value="UniProtKB-KW"/>
</dbReference>
<comment type="similarity">
    <text evidence="1">Belongs to the 'phage' integrase family.</text>
</comment>
<name>A0A9Q3ZEX9_9GAMM</name>
<dbReference type="Gene3D" id="1.10.150.130">
    <property type="match status" value="1"/>
</dbReference>
<evidence type="ECO:0000313" key="8">
    <source>
        <dbReference type="EMBL" id="MCE7511273.1"/>
    </source>
</evidence>
<feature type="domain" description="Tyr recombinase" evidence="6">
    <location>
        <begin position="109"/>
        <end position="305"/>
    </location>
</feature>
<dbReference type="InterPro" id="IPR044068">
    <property type="entry name" value="CB"/>
</dbReference>
<evidence type="ECO:0000259" key="7">
    <source>
        <dbReference type="PROSITE" id="PS51900"/>
    </source>
</evidence>
<dbReference type="Gene3D" id="1.10.443.10">
    <property type="entry name" value="Intergrase catalytic core"/>
    <property type="match status" value="1"/>
</dbReference>
<gene>
    <name evidence="8" type="ORF">LZG35_21785</name>
</gene>
<dbReference type="InterPro" id="IPR013762">
    <property type="entry name" value="Integrase-like_cat_sf"/>
</dbReference>
<dbReference type="PANTHER" id="PTHR30349">
    <property type="entry name" value="PHAGE INTEGRASE-RELATED"/>
    <property type="match status" value="1"/>
</dbReference>
<evidence type="ECO:0000259" key="6">
    <source>
        <dbReference type="PROSITE" id="PS51898"/>
    </source>
</evidence>
<reference evidence="8" key="1">
    <citation type="submission" date="2022-01" db="EMBL/GenBank/DDBJ databases">
        <authorList>
            <person name="Karlyshev A.V."/>
            <person name="Jaspars M."/>
        </authorList>
    </citation>
    <scope>NUCLEOTIDE SEQUENCE</scope>
    <source>
        <strain evidence="8">AGSA3-2</strain>
    </source>
</reference>
<dbReference type="CDD" id="cd00397">
    <property type="entry name" value="DNA_BRE_C"/>
    <property type="match status" value="1"/>
</dbReference>
<dbReference type="PROSITE" id="PS51900">
    <property type="entry name" value="CB"/>
    <property type="match status" value="1"/>
</dbReference>
<evidence type="ECO:0000256" key="1">
    <source>
        <dbReference type="ARBA" id="ARBA00008857"/>
    </source>
</evidence>
<dbReference type="InterPro" id="IPR002104">
    <property type="entry name" value="Integrase_catalytic"/>
</dbReference>
<keyword evidence="3 5" id="KW-0238">DNA-binding</keyword>
<dbReference type="PANTHER" id="PTHR30349:SF64">
    <property type="entry name" value="PROPHAGE INTEGRASE INTD-RELATED"/>
    <property type="match status" value="1"/>
</dbReference>
<dbReference type="GO" id="GO:0003677">
    <property type="term" value="F:DNA binding"/>
    <property type="evidence" value="ECO:0007669"/>
    <property type="project" value="UniProtKB-UniRule"/>
</dbReference>
<dbReference type="Pfam" id="PF00589">
    <property type="entry name" value="Phage_integrase"/>
    <property type="match status" value="1"/>
</dbReference>
<dbReference type="InterPro" id="IPR050090">
    <property type="entry name" value="Tyrosine_recombinase_XerCD"/>
</dbReference>
<accession>A0A9Q3ZEX9</accession>
<comment type="caution">
    <text evidence="8">The sequence shown here is derived from an EMBL/GenBank/DDBJ whole genome shotgun (WGS) entry which is preliminary data.</text>
</comment>
<sequence length="316" mass="36427">MPLMKTLPRTHLKRVLQDYLRIRLLKPDTIDCYQDAVRRWIDDTGLDDLKAITADDVIDWRNRLLVRIARTTWNKERRHLRAVANHALAQGLIDKNPFVEVPAAPEPCRLPKTITIDLVNAALTLLSKSPGTSHAMSPRWFWGIVIRTFYFTGIRRSQLVGIPWRHLNLPGRALLLGYETSKTFRDKYLPIHPDLVPDLEYLYQRTREVLGRAPRPEEQVFNGALFNDRYQSDTLTRDQVTRFFQALSRELGQPVSAHRLRHTMATHLAPTGQIRSLQEVLGHTNVKTTMTYVHPDLEQLTAFLGHLPGLRPMGRS</sequence>
<dbReference type="RefSeq" id="WP_233926222.1">
    <property type="nucleotide sequence ID" value="NZ_JAJVKT010000049.1"/>
</dbReference>
<dbReference type="SUPFAM" id="SSF56349">
    <property type="entry name" value="DNA breaking-rejoining enzymes"/>
    <property type="match status" value="1"/>
</dbReference>
<proteinExistence type="inferred from homology"/>
<protein>
    <submittedName>
        <fullName evidence="8">Tyrosine-type recombinase/integrase</fullName>
    </submittedName>
</protein>
<dbReference type="EMBL" id="JAJVKT010000049">
    <property type="protein sequence ID" value="MCE7511273.1"/>
    <property type="molecule type" value="Genomic_DNA"/>
</dbReference>
<evidence type="ECO:0000313" key="9">
    <source>
        <dbReference type="Proteomes" id="UP001107961"/>
    </source>
</evidence>
<feature type="domain" description="Core-binding (CB)" evidence="7">
    <location>
        <begin position="10"/>
        <end position="88"/>
    </location>
</feature>
<organism evidence="8 9">
    <name type="scientific">Alloalcanivorax xenomutans</name>
    <dbReference type="NCBI Taxonomy" id="1094342"/>
    <lineage>
        <taxon>Bacteria</taxon>
        <taxon>Pseudomonadati</taxon>
        <taxon>Pseudomonadota</taxon>
        <taxon>Gammaproteobacteria</taxon>
        <taxon>Oceanospirillales</taxon>
        <taxon>Alcanivoracaceae</taxon>
        <taxon>Alloalcanivorax</taxon>
    </lineage>
</organism>
<evidence type="ECO:0000256" key="5">
    <source>
        <dbReference type="PROSITE-ProRule" id="PRU01248"/>
    </source>
</evidence>
<evidence type="ECO:0000256" key="3">
    <source>
        <dbReference type="ARBA" id="ARBA00023125"/>
    </source>
</evidence>
<keyword evidence="2" id="KW-0229">DNA integration</keyword>
<dbReference type="GO" id="GO:0006310">
    <property type="term" value="P:DNA recombination"/>
    <property type="evidence" value="ECO:0007669"/>
    <property type="project" value="UniProtKB-KW"/>
</dbReference>
<evidence type="ECO:0000256" key="4">
    <source>
        <dbReference type="ARBA" id="ARBA00023172"/>
    </source>
</evidence>
<keyword evidence="9" id="KW-1185">Reference proteome</keyword>
<dbReference type="Proteomes" id="UP001107961">
    <property type="component" value="Unassembled WGS sequence"/>
</dbReference>
<dbReference type="InterPro" id="IPR011010">
    <property type="entry name" value="DNA_brk_join_enz"/>
</dbReference>
<dbReference type="AlphaFoldDB" id="A0A9Q3ZEX9"/>
<evidence type="ECO:0000256" key="2">
    <source>
        <dbReference type="ARBA" id="ARBA00022908"/>
    </source>
</evidence>
<dbReference type="InterPro" id="IPR010998">
    <property type="entry name" value="Integrase_recombinase_N"/>
</dbReference>
<dbReference type="PROSITE" id="PS51898">
    <property type="entry name" value="TYR_RECOMBINASE"/>
    <property type="match status" value="1"/>
</dbReference>